<sequence length="133" mass="15576">MMTIFSFIYSYITNYSFNEPNLLNYVLVTSEFLFLRRLGEQQIIGWIFHYLIGIAFAYLYYKGIDIYDFDSTLPNGVLYGIILSVLGISGWACLLFKNFPIPDIYFKGFFFHLILAHLVYGLSIAVCFEFLFF</sequence>
<feature type="transmembrane region" description="Helical" evidence="1">
    <location>
        <begin position="108"/>
        <end position="132"/>
    </location>
</feature>
<evidence type="ECO:0000256" key="1">
    <source>
        <dbReference type="SAM" id="Phobius"/>
    </source>
</evidence>
<organism evidence="2 3">
    <name type="scientific">Zunongwangia profunda (strain DSM 18752 / CCTCC AB 206139 / SM-A87)</name>
    <name type="common">Wangia profunda</name>
    <dbReference type="NCBI Taxonomy" id="655815"/>
    <lineage>
        <taxon>Bacteria</taxon>
        <taxon>Pseudomonadati</taxon>
        <taxon>Bacteroidota</taxon>
        <taxon>Flavobacteriia</taxon>
        <taxon>Flavobacteriales</taxon>
        <taxon>Flavobacteriaceae</taxon>
        <taxon>Zunongwangia</taxon>
    </lineage>
</organism>
<evidence type="ECO:0000313" key="2">
    <source>
        <dbReference type="EMBL" id="ADF53664.1"/>
    </source>
</evidence>
<feature type="transmembrane region" description="Helical" evidence="1">
    <location>
        <begin position="76"/>
        <end position="96"/>
    </location>
</feature>
<feature type="transmembrane region" description="Helical" evidence="1">
    <location>
        <begin position="43"/>
        <end position="61"/>
    </location>
</feature>
<dbReference type="EMBL" id="CP001650">
    <property type="protein sequence ID" value="ADF53664.1"/>
    <property type="molecule type" value="Genomic_DNA"/>
</dbReference>
<name>D5BJ31_ZUNPS</name>
<keyword evidence="1" id="KW-1133">Transmembrane helix</keyword>
<gene>
    <name evidence="2" type="ordered locus">ZPR_3348</name>
</gene>
<dbReference type="AlphaFoldDB" id="D5BJ31"/>
<accession>D5BJ31</accession>
<keyword evidence="1" id="KW-0812">Transmembrane</keyword>
<protein>
    <submittedName>
        <fullName evidence="2">Membrane protein</fullName>
    </submittedName>
</protein>
<keyword evidence="1" id="KW-0472">Membrane</keyword>
<dbReference type="HOGENOM" id="CLU_142257_0_0_10"/>
<reference evidence="2 3" key="1">
    <citation type="journal article" date="2010" name="BMC Genomics">
        <title>The complete genome of Zunongwangia profunda SM-A87 reveals its adaptation to the deep-sea environment and ecological role in sedimentary organic nitrogen degradation.</title>
        <authorList>
            <person name="Qin Q.L."/>
            <person name="Zhang X.Y."/>
            <person name="Wang X.M."/>
            <person name="Liu G.M."/>
            <person name="Chen X.L."/>
            <person name="Xie B.B."/>
            <person name="Dang H.Y."/>
            <person name="Zhou B.C."/>
            <person name="Yu J."/>
            <person name="Zhang Y.Z."/>
        </authorList>
    </citation>
    <scope>NUCLEOTIDE SEQUENCE [LARGE SCALE GENOMIC DNA]</scope>
    <source>
        <strain evidence="3">DSM 18752 / CCTCC AB 206139 / SM-A87</strain>
    </source>
</reference>
<proteinExistence type="predicted"/>
<evidence type="ECO:0000313" key="3">
    <source>
        <dbReference type="Proteomes" id="UP000001654"/>
    </source>
</evidence>
<keyword evidence="3" id="KW-1185">Reference proteome</keyword>
<dbReference type="Proteomes" id="UP000001654">
    <property type="component" value="Chromosome"/>
</dbReference>
<dbReference type="KEGG" id="zpr:ZPR_3348"/>